<evidence type="ECO:0000313" key="4">
    <source>
        <dbReference type="Proteomes" id="UP001497525"/>
    </source>
</evidence>
<comment type="caution">
    <text evidence="3">The sequence shown here is derived from an EMBL/GenBank/DDBJ whole genome shotgun (WGS) entry which is preliminary data.</text>
</comment>
<organism evidence="3 4">
    <name type="scientific">Calicophoron daubneyi</name>
    <name type="common">Rumen fluke</name>
    <name type="synonym">Paramphistomum daubneyi</name>
    <dbReference type="NCBI Taxonomy" id="300641"/>
    <lineage>
        <taxon>Eukaryota</taxon>
        <taxon>Metazoa</taxon>
        <taxon>Spiralia</taxon>
        <taxon>Lophotrochozoa</taxon>
        <taxon>Platyhelminthes</taxon>
        <taxon>Trematoda</taxon>
        <taxon>Digenea</taxon>
        <taxon>Plagiorchiida</taxon>
        <taxon>Pronocephalata</taxon>
        <taxon>Paramphistomoidea</taxon>
        <taxon>Paramphistomidae</taxon>
        <taxon>Calicophoron</taxon>
    </lineage>
</organism>
<proteinExistence type="predicted"/>
<dbReference type="EMBL" id="CAXLJL010000052">
    <property type="protein sequence ID" value="CAL5129832.1"/>
    <property type="molecule type" value="Genomic_DNA"/>
</dbReference>
<dbReference type="GO" id="GO:0044716">
    <property type="term" value="F:8-oxo-GDP phosphatase activity"/>
    <property type="evidence" value="ECO:0007669"/>
    <property type="project" value="TreeGrafter"/>
</dbReference>
<dbReference type="Proteomes" id="UP001497525">
    <property type="component" value="Unassembled WGS sequence"/>
</dbReference>
<name>A0AAV2T2Q3_CALDB</name>
<dbReference type="Pfam" id="PF00293">
    <property type="entry name" value="NUDIX"/>
    <property type="match status" value="1"/>
</dbReference>
<dbReference type="AlphaFoldDB" id="A0AAV2T2Q3"/>
<dbReference type="PROSITE" id="PS51462">
    <property type="entry name" value="NUDIX"/>
    <property type="match status" value="1"/>
</dbReference>
<dbReference type="PROSITE" id="PS00893">
    <property type="entry name" value="NUDIX_BOX"/>
    <property type="match status" value="1"/>
</dbReference>
<dbReference type="InterPro" id="IPR015797">
    <property type="entry name" value="NUDIX_hydrolase-like_dom_sf"/>
</dbReference>
<gene>
    <name evidence="3" type="ORF">CDAUBV1_LOCUS1274</name>
</gene>
<accession>A0AAV2T2Q3</accession>
<evidence type="ECO:0000256" key="1">
    <source>
        <dbReference type="ARBA" id="ARBA00022801"/>
    </source>
</evidence>
<sequence>MTSYDVAASAEAFCPRVRENFCIIVVGVCLRGNEVLLIQEAHPAYRGKYFIPAGRLEAKENLIEGVQREVAEEAGVKFEPRRIIHVEASGPFWISFAFIGDIVGGSLKTIPDGESLQARWFPIEMIKEAEHSWFSAQHAKKKQLEKEFMLRAPIMQFVYAAQRYRAVMETDLLLGSCQFLLPTKPLDGLNCILYRLAVVWDGRLNPPVESDNRSGTSGDVYPSHLLIHSSDIFELPTMRVNGLSPSNLLDFFLHFLLNPQAIPGQSSSMEDWKVGFVSVLGVQFSPRHLSGIPQVGRPSDGLLLTLRIVLIPRPSGVKKSSSSDVSPPLPAHGYRWRELKTSMGMGERCEENETNEMLMRLISLPVITKILPHFNY</sequence>
<feature type="domain" description="Nudix hydrolase" evidence="2">
    <location>
        <begin position="15"/>
        <end position="150"/>
    </location>
</feature>
<dbReference type="PANTHER" id="PTHR22769">
    <property type="entry name" value="MUTT/NUDIX HYDROLASE"/>
    <property type="match status" value="1"/>
</dbReference>
<reference evidence="3" key="1">
    <citation type="submission" date="2024-06" db="EMBL/GenBank/DDBJ databases">
        <authorList>
            <person name="Liu X."/>
            <person name="Lenzi L."/>
            <person name="Haldenby T S."/>
            <person name="Uol C."/>
        </authorList>
    </citation>
    <scope>NUCLEOTIDE SEQUENCE</scope>
</reference>
<dbReference type="PANTHER" id="PTHR22769:SF56">
    <property type="entry name" value="8-OXO-DGDP PHOSPHATASE NUDT18"/>
    <property type="match status" value="1"/>
</dbReference>
<dbReference type="Gene3D" id="3.90.79.10">
    <property type="entry name" value="Nucleoside Triphosphate Pyrophosphohydrolase"/>
    <property type="match status" value="1"/>
</dbReference>
<keyword evidence="1" id="KW-0378">Hydrolase</keyword>
<evidence type="ECO:0000313" key="3">
    <source>
        <dbReference type="EMBL" id="CAL5129832.1"/>
    </source>
</evidence>
<dbReference type="InterPro" id="IPR020084">
    <property type="entry name" value="NUDIX_hydrolase_CS"/>
</dbReference>
<dbReference type="GO" id="GO:0044715">
    <property type="term" value="F:8-oxo-dGDP phosphatase activity"/>
    <property type="evidence" value="ECO:0007669"/>
    <property type="project" value="TreeGrafter"/>
</dbReference>
<protein>
    <recommendedName>
        <fullName evidence="2">Nudix hydrolase domain-containing protein</fullName>
    </recommendedName>
</protein>
<dbReference type="SUPFAM" id="SSF55811">
    <property type="entry name" value="Nudix"/>
    <property type="match status" value="1"/>
</dbReference>
<evidence type="ECO:0000259" key="2">
    <source>
        <dbReference type="PROSITE" id="PS51462"/>
    </source>
</evidence>
<dbReference type="InterPro" id="IPR000086">
    <property type="entry name" value="NUDIX_hydrolase_dom"/>
</dbReference>